<feature type="transmembrane region" description="Helical" evidence="1">
    <location>
        <begin position="106"/>
        <end position="126"/>
    </location>
</feature>
<sequence>MNSIQKILEMKDRKVILSTLWIFVMFNMIYADMFGLFFNPTAQQETMRMTEGLVLGFAVLMETAIVMVLLSRVLKYRVNRWANIIAGIIHTAAVFLTLFAGTPALYYIFFATIEIACTLFIICYAWKWPNEEM</sequence>
<organism evidence="2 3">
    <name type="scientific">Candidatus Methanofastidiosum methylothiophilum</name>
    <dbReference type="NCBI Taxonomy" id="1705564"/>
    <lineage>
        <taxon>Archaea</taxon>
        <taxon>Methanobacteriati</taxon>
        <taxon>Methanobacteriota</taxon>
        <taxon>Stenosarchaea group</taxon>
        <taxon>Candidatus Methanofastidiosia</taxon>
        <taxon>Candidatus Methanofastidiosales</taxon>
        <taxon>Candidatus Methanofastidiosaceae</taxon>
        <taxon>Candidatus Methanofastidiosum</taxon>
    </lineage>
</organism>
<keyword evidence="1" id="KW-0472">Membrane</keyword>
<protein>
    <submittedName>
        <fullName evidence="2">Uncharacterized protein</fullName>
    </submittedName>
</protein>
<dbReference type="Proteomes" id="UP000075578">
    <property type="component" value="Unassembled WGS sequence"/>
</dbReference>
<dbReference type="Pfam" id="PF19851">
    <property type="entry name" value="DUF6326"/>
    <property type="match status" value="1"/>
</dbReference>
<keyword evidence="1" id="KW-1133">Transmembrane helix</keyword>
<dbReference type="InterPro" id="IPR036259">
    <property type="entry name" value="MFS_trans_sf"/>
</dbReference>
<reference evidence="2 3" key="1">
    <citation type="journal article" date="2016" name="ISME J.">
        <title>Chasing the elusive Euryarchaeota class WSA2: genomes reveal a uniquely fastidious methyl-reducing methanogen.</title>
        <authorList>
            <person name="Nobu M.K."/>
            <person name="Narihiro T."/>
            <person name="Kuroda K."/>
            <person name="Mei R."/>
            <person name="Liu W.T."/>
        </authorList>
    </citation>
    <scope>NUCLEOTIDE SEQUENCE [LARGE SCALE GENOMIC DNA]</scope>
    <source>
        <strain evidence="2">U1lsi0528_Bin089</strain>
    </source>
</reference>
<evidence type="ECO:0000256" key="1">
    <source>
        <dbReference type="SAM" id="Phobius"/>
    </source>
</evidence>
<dbReference type="EMBL" id="LNGD01000015">
    <property type="protein sequence ID" value="KYC53304.1"/>
    <property type="molecule type" value="Genomic_DNA"/>
</dbReference>
<proteinExistence type="predicted"/>
<dbReference type="AlphaFoldDB" id="A0A150J8L3"/>
<name>A0A150J8L3_9EURY</name>
<dbReference type="InterPro" id="IPR046289">
    <property type="entry name" value="DUF6326"/>
</dbReference>
<feature type="transmembrane region" description="Helical" evidence="1">
    <location>
        <begin position="81"/>
        <end position="100"/>
    </location>
</feature>
<evidence type="ECO:0000313" key="2">
    <source>
        <dbReference type="EMBL" id="KYC53304.1"/>
    </source>
</evidence>
<evidence type="ECO:0000313" key="3">
    <source>
        <dbReference type="Proteomes" id="UP000075578"/>
    </source>
</evidence>
<keyword evidence="1" id="KW-0812">Transmembrane</keyword>
<feature type="transmembrane region" description="Helical" evidence="1">
    <location>
        <begin position="53"/>
        <end position="74"/>
    </location>
</feature>
<accession>A0A150J8L3</accession>
<dbReference type="Gene3D" id="1.20.1250.20">
    <property type="entry name" value="MFS general substrate transporter like domains"/>
    <property type="match status" value="1"/>
</dbReference>
<comment type="caution">
    <text evidence="2">The sequence shown here is derived from an EMBL/GenBank/DDBJ whole genome shotgun (WGS) entry which is preliminary data.</text>
</comment>
<gene>
    <name evidence="2" type="ORF">AMQ74_00457</name>
</gene>
<feature type="transmembrane region" description="Helical" evidence="1">
    <location>
        <begin position="20"/>
        <end position="38"/>
    </location>
</feature>